<reference evidence="1" key="2">
    <citation type="journal article" date="2015" name="Fish Shellfish Immunol.">
        <title>Early steps in the European eel (Anguilla anguilla)-Vibrio vulnificus interaction in the gills: Role of the RtxA13 toxin.</title>
        <authorList>
            <person name="Callol A."/>
            <person name="Pajuelo D."/>
            <person name="Ebbesson L."/>
            <person name="Teles M."/>
            <person name="MacKenzie S."/>
            <person name="Amaro C."/>
        </authorList>
    </citation>
    <scope>NUCLEOTIDE SEQUENCE</scope>
</reference>
<sequence length="77" mass="8862">MHPCDWRAPRYLRMKDRRFWSACARVTDKRVDRVSGTLLLPSLCSKPPNPNLSTIPSYPVSCRRGFLDFSNCACCQI</sequence>
<organism evidence="1">
    <name type="scientific">Anguilla anguilla</name>
    <name type="common">European freshwater eel</name>
    <name type="synonym">Muraena anguilla</name>
    <dbReference type="NCBI Taxonomy" id="7936"/>
    <lineage>
        <taxon>Eukaryota</taxon>
        <taxon>Metazoa</taxon>
        <taxon>Chordata</taxon>
        <taxon>Craniata</taxon>
        <taxon>Vertebrata</taxon>
        <taxon>Euteleostomi</taxon>
        <taxon>Actinopterygii</taxon>
        <taxon>Neopterygii</taxon>
        <taxon>Teleostei</taxon>
        <taxon>Anguilliformes</taxon>
        <taxon>Anguillidae</taxon>
        <taxon>Anguilla</taxon>
    </lineage>
</organism>
<reference evidence="1" key="1">
    <citation type="submission" date="2014-11" db="EMBL/GenBank/DDBJ databases">
        <authorList>
            <person name="Amaro Gonzalez C."/>
        </authorList>
    </citation>
    <scope>NUCLEOTIDE SEQUENCE</scope>
</reference>
<dbReference type="EMBL" id="GBXM01013717">
    <property type="protein sequence ID" value="JAH94860.1"/>
    <property type="molecule type" value="Transcribed_RNA"/>
</dbReference>
<evidence type="ECO:0000313" key="1">
    <source>
        <dbReference type="EMBL" id="JAH94860.1"/>
    </source>
</evidence>
<protein>
    <submittedName>
        <fullName evidence="1">Uncharacterized protein</fullName>
    </submittedName>
</protein>
<proteinExistence type="predicted"/>
<name>A0A0E9WZ25_ANGAN</name>
<accession>A0A0E9WZ25</accession>
<dbReference type="AlphaFoldDB" id="A0A0E9WZ25"/>